<feature type="region of interest" description="Disordered" evidence="1">
    <location>
        <begin position="1"/>
        <end position="26"/>
    </location>
</feature>
<protein>
    <submittedName>
        <fullName evidence="3">Uncharacterized protein</fullName>
    </submittedName>
</protein>
<evidence type="ECO:0000256" key="1">
    <source>
        <dbReference type="SAM" id="MobiDB-lite"/>
    </source>
</evidence>
<dbReference type="GeneID" id="96605191"/>
<reference evidence="3 4" key="1">
    <citation type="submission" date="2020-08" db="EMBL/GenBank/DDBJ databases">
        <title>Genomic Encyclopedia of Type Strains, Phase IV (KMG-IV): sequencing the most valuable type-strain genomes for metagenomic binning, comparative biology and taxonomic classification.</title>
        <authorList>
            <person name="Goeker M."/>
        </authorList>
    </citation>
    <scope>NUCLEOTIDE SEQUENCE [LARGE SCALE GENOMIC DNA]</scope>
    <source>
        <strain evidence="3 4">DSM 5686</strain>
    </source>
</reference>
<proteinExistence type="predicted"/>
<evidence type="ECO:0000313" key="4">
    <source>
        <dbReference type="Proteomes" id="UP000565455"/>
    </source>
</evidence>
<dbReference type="Proteomes" id="UP000565455">
    <property type="component" value="Unassembled WGS sequence"/>
</dbReference>
<gene>
    <name evidence="3" type="ORF">GGQ91_003525</name>
</gene>
<keyword evidence="2" id="KW-0812">Transmembrane</keyword>
<comment type="caution">
    <text evidence="3">The sequence shown here is derived from an EMBL/GenBank/DDBJ whole genome shotgun (WGS) entry which is preliminary data.</text>
</comment>
<dbReference type="EMBL" id="JACJIM010000005">
    <property type="protein sequence ID" value="MBA9064124.1"/>
    <property type="molecule type" value="Genomic_DNA"/>
</dbReference>
<evidence type="ECO:0000256" key="2">
    <source>
        <dbReference type="SAM" id="Phobius"/>
    </source>
</evidence>
<dbReference type="RefSeq" id="WP_182592493.1">
    <property type="nucleotide sequence ID" value="NZ_JACJIM010000005.1"/>
</dbReference>
<keyword evidence="4" id="KW-1185">Reference proteome</keyword>
<keyword evidence="2" id="KW-1133">Transmembrane helix</keyword>
<organism evidence="3 4">
    <name type="scientific">Methylobacterium fujisawaense</name>
    <dbReference type="NCBI Taxonomy" id="107400"/>
    <lineage>
        <taxon>Bacteria</taxon>
        <taxon>Pseudomonadati</taxon>
        <taxon>Pseudomonadota</taxon>
        <taxon>Alphaproteobacteria</taxon>
        <taxon>Hyphomicrobiales</taxon>
        <taxon>Methylobacteriaceae</taxon>
        <taxon>Methylobacterium</taxon>
    </lineage>
</organism>
<name>A0ABR6DDF4_9HYPH</name>
<feature type="transmembrane region" description="Helical" evidence="2">
    <location>
        <begin position="71"/>
        <end position="89"/>
    </location>
</feature>
<sequence>MNNRDTHHSFLVGTPDAGPINTVLPPPPVTASKGALERVMETSALKKGSPPRQQLEIGPVQMCNTECKLNFYELVTLMIGILCAVSAWFRSMHWQRKPVAACTAEILRGAGYEAIGVG</sequence>
<evidence type="ECO:0000313" key="3">
    <source>
        <dbReference type="EMBL" id="MBA9064124.1"/>
    </source>
</evidence>
<keyword evidence="2" id="KW-0472">Membrane</keyword>
<accession>A0ABR6DDF4</accession>